<dbReference type="AlphaFoldDB" id="A0A6A9QFB7"/>
<reference evidence="2 3" key="1">
    <citation type="submission" date="2019-10" db="EMBL/GenBank/DDBJ databases">
        <title>Genome Sequences from Six Type Strain Members of the Archaeal Family Sulfolobaceae: Acidianus ambivalens, Acidianus infernus, Metallosphaera prunae, Stygiolobus azoricus, Sulfolobus metallicus, and Sulfurisphaera ohwakuensis.</title>
        <authorList>
            <person name="Counts J.A."/>
            <person name="Kelly R.M."/>
        </authorList>
    </citation>
    <scope>NUCLEOTIDE SEQUENCE [LARGE SCALE GENOMIC DNA]</scope>
    <source>
        <strain evidence="2 3">DSM 3191</strain>
    </source>
</reference>
<keyword evidence="3" id="KW-1185">Reference proteome</keyword>
<accession>A0A6A9QFB7</accession>
<gene>
    <name evidence="2" type="ORF">D1867_11470</name>
</gene>
<dbReference type="OrthoDB" id="43906at2157"/>
<dbReference type="EMBL" id="WFIY01000004">
    <property type="protein sequence ID" value="MUM65841.1"/>
    <property type="molecule type" value="Genomic_DNA"/>
</dbReference>
<organism evidence="2 3">
    <name type="scientific">Acidianus infernus</name>
    <dbReference type="NCBI Taxonomy" id="12915"/>
    <lineage>
        <taxon>Archaea</taxon>
        <taxon>Thermoproteota</taxon>
        <taxon>Thermoprotei</taxon>
        <taxon>Sulfolobales</taxon>
        <taxon>Sulfolobaceae</taxon>
        <taxon>Acidianus</taxon>
    </lineage>
</organism>
<sequence>MKVLFLLVILIIFIPTVYAGYDYGYEFGYVQTCGIQSIVSLYNISLEPGSPGISIQENVCLNINGSNVFVQNVIEPVMLTKYGYDVIWTTSVYYDGAYHMFCHSGIIGYTFNITTIWTNTSNALCIEFFISNTTLTLNKTCVIMGKFFGIIYSGYNAGTVIGGYGNSAVAELAKGFNVSIREYYRYNNNWYVPPVAYSGVWSTGESAINGYAYFSKGTVWITYGNAGIQELYNFSVVIVNNTVYTFPRGSLWIANGRFFVNSTPLENVTIRPFYYFNYSFIPKKEILISFDNYTEIDCVKSKSFYLPFPEVVYFYENGSCVGKFISTNITYIASMVQSSYTKSIAHTINVNKTDKIVIVIIGILFITLIFLLFRKRYL</sequence>
<dbReference type="Proteomes" id="UP000440125">
    <property type="component" value="Unassembled WGS sequence"/>
</dbReference>
<keyword evidence="1" id="KW-0472">Membrane</keyword>
<keyword evidence="1" id="KW-1133">Transmembrane helix</keyword>
<evidence type="ECO:0000313" key="3">
    <source>
        <dbReference type="Proteomes" id="UP000440125"/>
    </source>
</evidence>
<keyword evidence="1" id="KW-0812">Transmembrane</keyword>
<feature type="transmembrane region" description="Helical" evidence="1">
    <location>
        <begin position="356"/>
        <end position="373"/>
    </location>
</feature>
<proteinExistence type="predicted"/>
<evidence type="ECO:0000313" key="2">
    <source>
        <dbReference type="EMBL" id="MUM65841.1"/>
    </source>
</evidence>
<name>A0A6A9QFB7_ACIIN</name>
<dbReference type="RefSeq" id="WP_155864245.1">
    <property type="nucleotide sequence ID" value="NZ_WFIY01000004.1"/>
</dbReference>
<comment type="caution">
    <text evidence="2">The sequence shown here is derived from an EMBL/GenBank/DDBJ whole genome shotgun (WGS) entry which is preliminary data.</text>
</comment>
<evidence type="ECO:0000256" key="1">
    <source>
        <dbReference type="SAM" id="Phobius"/>
    </source>
</evidence>
<protein>
    <submittedName>
        <fullName evidence="2">Uncharacterized protein</fullName>
    </submittedName>
</protein>